<dbReference type="Pfam" id="PF02635">
    <property type="entry name" value="DsrE"/>
    <property type="match status" value="1"/>
</dbReference>
<comment type="subcellular location">
    <subcellularLocation>
        <location evidence="1">Cytoplasm</location>
    </subcellularLocation>
</comment>
<dbReference type="RefSeq" id="WP_126779177.1">
    <property type="nucleotide sequence ID" value="NZ_PIQC01000001.1"/>
</dbReference>
<evidence type="ECO:0000313" key="6">
    <source>
        <dbReference type="Proteomes" id="UP000288058"/>
    </source>
</evidence>
<accession>A0A432Z4W6</accession>
<organism evidence="5 6">
    <name type="scientific">Idiomarina ramblicola</name>
    <dbReference type="NCBI Taxonomy" id="263724"/>
    <lineage>
        <taxon>Bacteria</taxon>
        <taxon>Pseudomonadati</taxon>
        <taxon>Pseudomonadota</taxon>
        <taxon>Gammaproteobacteria</taxon>
        <taxon>Alteromonadales</taxon>
        <taxon>Idiomarinaceae</taxon>
        <taxon>Idiomarina</taxon>
    </lineage>
</organism>
<dbReference type="EMBL" id="PIQC01000001">
    <property type="protein sequence ID" value="RUO72942.1"/>
    <property type="molecule type" value="Genomic_DNA"/>
</dbReference>
<dbReference type="SUPFAM" id="SSF75169">
    <property type="entry name" value="DsrEFH-like"/>
    <property type="match status" value="1"/>
</dbReference>
<evidence type="ECO:0000256" key="2">
    <source>
        <dbReference type="ARBA" id="ARBA00007067"/>
    </source>
</evidence>
<dbReference type="GO" id="GO:0097163">
    <property type="term" value="F:sulfur carrier activity"/>
    <property type="evidence" value="ECO:0007669"/>
    <property type="project" value="TreeGrafter"/>
</dbReference>
<evidence type="ECO:0000256" key="1">
    <source>
        <dbReference type="ARBA" id="ARBA00004496"/>
    </source>
</evidence>
<sequence>MAKLTLILQSSVKEHAQSMDALAFAKAAIATGHTITCVFFYRESVNHATFPAPTENEDLITRWDAFSQHNQVPLVVCHTVAERKGMEKFHPSFEASGLTALATAMANSDRTLQF</sequence>
<dbReference type="GO" id="GO:1990228">
    <property type="term" value="C:sulfurtransferase complex"/>
    <property type="evidence" value="ECO:0007669"/>
    <property type="project" value="TreeGrafter"/>
</dbReference>
<comment type="caution">
    <text evidence="5">The sequence shown here is derived from an EMBL/GenBank/DDBJ whole genome shotgun (WGS) entry which is preliminary data.</text>
</comment>
<dbReference type="NCBIfam" id="TIGR03012">
    <property type="entry name" value="sulf_tusD_dsrE"/>
    <property type="match status" value="1"/>
</dbReference>
<evidence type="ECO:0000256" key="4">
    <source>
        <dbReference type="ARBA" id="ARBA00022679"/>
    </source>
</evidence>
<keyword evidence="3" id="KW-0963">Cytoplasm</keyword>
<dbReference type="Proteomes" id="UP000288058">
    <property type="component" value="Unassembled WGS sequence"/>
</dbReference>
<dbReference type="InterPro" id="IPR017463">
    <property type="entry name" value="Sulphur_relay_TusD/DsrE"/>
</dbReference>
<dbReference type="GO" id="GO:0016783">
    <property type="term" value="F:sulfurtransferase activity"/>
    <property type="evidence" value="ECO:0007669"/>
    <property type="project" value="InterPro"/>
</dbReference>
<evidence type="ECO:0000313" key="5">
    <source>
        <dbReference type="EMBL" id="RUO72942.1"/>
    </source>
</evidence>
<evidence type="ECO:0000256" key="3">
    <source>
        <dbReference type="ARBA" id="ARBA00022490"/>
    </source>
</evidence>
<dbReference type="AlphaFoldDB" id="A0A432Z4W6"/>
<dbReference type="InterPro" id="IPR003787">
    <property type="entry name" value="Sulphur_relay_DsrE/F-like"/>
</dbReference>
<proteinExistence type="inferred from homology"/>
<dbReference type="PANTHER" id="PTHR34874:SF3">
    <property type="entry name" value="SULFURTRANSFERASE TUSD"/>
    <property type="match status" value="1"/>
</dbReference>
<keyword evidence="6" id="KW-1185">Reference proteome</keyword>
<dbReference type="PANTHER" id="PTHR34874">
    <property type="entry name" value="PROTEIN YCHN"/>
    <property type="match status" value="1"/>
</dbReference>
<dbReference type="GO" id="GO:0002143">
    <property type="term" value="P:tRNA wobble position uridine thiolation"/>
    <property type="evidence" value="ECO:0007669"/>
    <property type="project" value="TreeGrafter"/>
</dbReference>
<reference evidence="6" key="1">
    <citation type="journal article" date="2018" name="Front. Microbiol.">
        <title>Genome-Based Analysis Reveals the Taxonomy and Diversity of the Family Idiomarinaceae.</title>
        <authorList>
            <person name="Liu Y."/>
            <person name="Lai Q."/>
            <person name="Shao Z."/>
        </authorList>
    </citation>
    <scope>NUCLEOTIDE SEQUENCE [LARGE SCALE GENOMIC DNA]</scope>
    <source>
        <strain evidence="6">R22</strain>
    </source>
</reference>
<name>A0A432Z4W6_9GAMM</name>
<keyword evidence="4 5" id="KW-0808">Transferase</keyword>
<dbReference type="InterPro" id="IPR027396">
    <property type="entry name" value="DsrEFH-like"/>
</dbReference>
<dbReference type="OrthoDB" id="9787483at2"/>
<protein>
    <submittedName>
        <fullName evidence="5">Sulfurtransferase complex subunit TusD</fullName>
    </submittedName>
</protein>
<gene>
    <name evidence="5" type="primary">tusD</name>
    <name evidence="5" type="ORF">CWI78_00410</name>
</gene>
<dbReference type="Gene3D" id="3.40.1260.10">
    <property type="entry name" value="DsrEFH-like"/>
    <property type="match status" value="1"/>
</dbReference>
<comment type="similarity">
    <text evidence="2">Belongs to the DsrE/TusD family.</text>
</comment>